<dbReference type="SUPFAM" id="SSF52540">
    <property type="entry name" value="P-loop containing nucleoside triphosphate hydrolases"/>
    <property type="match status" value="1"/>
</dbReference>
<protein>
    <recommendedName>
        <fullName evidence="2">Cob(I)yrinic acid a,c-diamide adenosyltransferase</fullName>
    </recommendedName>
</protein>
<accession>X1MU92</accession>
<dbReference type="GO" id="GO:0008817">
    <property type="term" value="F:corrinoid adenosyltransferase activity"/>
    <property type="evidence" value="ECO:0007669"/>
    <property type="project" value="InterPro"/>
</dbReference>
<dbReference type="PANTHER" id="PTHR46638:SF1">
    <property type="entry name" value="CORRINOID ADENOSYLTRANSFERASE"/>
    <property type="match status" value="1"/>
</dbReference>
<reference evidence="1" key="1">
    <citation type="journal article" date="2014" name="Front. Microbiol.">
        <title>High frequency of phylogenetically diverse reductive dehalogenase-homologous genes in deep subseafloor sedimentary metagenomes.</title>
        <authorList>
            <person name="Kawai M."/>
            <person name="Futagami T."/>
            <person name="Toyoda A."/>
            <person name="Takaki Y."/>
            <person name="Nishi S."/>
            <person name="Hori S."/>
            <person name="Arai W."/>
            <person name="Tsubouchi T."/>
            <person name="Morono Y."/>
            <person name="Uchiyama I."/>
            <person name="Ito T."/>
            <person name="Fujiyama A."/>
            <person name="Inagaki F."/>
            <person name="Takami H."/>
        </authorList>
    </citation>
    <scope>NUCLEOTIDE SEQUENCE</scope>
    <source>
        <strain evidence="1">Expedition CK06-06</strain>
    </source>
</reference>
<dbReference type="Pfam" id="PF02572">
    <property type="entry name" value="CobA_CobO_BtuR"/>
    <property type="match status" value="1"/>
</dbReference>
<dbReference type="EMBL" id="BARV01004536">
    <property type="protein sequence ID" value="GAI18275.1"/>
    <property type="molecule type" value="Genomic_DNA"/>
</dbReference>
<dbReference type="PIRSF" id="PIRSF015617">
    <property type="entry name" value="Adensltrnsf_CobA"/>
    <property type="match status" value="1"/>
</dbReference>
<comment type="caution">
    <text evidence="1">The sequence shown here is derived from an EMBL/GenBank/DDBJ whole genome shotgun (WGS) entry which is preliminary data.</text>
</comment>
<dbReference type="InterPro" id="IPR027417">
    <property type="entry name" value="P-loop_NTPase"/>
</dbReference>
<dbReference type="CDD" id="cd00561">
    <property type="entry name" value="CobA_ACA"/>
    <property type="match status" value="1"/>
</dbReference>
<evidence type="ECO:0000313" key="1">
    <source>
        <dbReference type="EMBL" id="GAI18275.1"/>
    </source>
</evidence>
<organism evidence="1">
    <name type="scientific">marine sediment metagenome</name>
    <dbReference type="NCBI Taxonomy" id="412755"/>
    <lineage>
        <taxon>unclassified sequences</taxon>
        <taxon>metagenomes</taxon>
        <taxon>ecological metagenomes</taxon>
    </lineage>
</organism>
<evidence type="ECO:0008006" key="2">
    <source>
        <dbReference type="Google" id="ProtNLM"/>
    </source>
</evidence>
<name>X1MU92_9ZZZZ</name>
<dbReference type="Gene3D" id="3.40.50.300">
    <property type="entry name" value="P-loop containing nucleotide triphosphate hydrolases"/>
    <property type="match status" value="1"/>
</dbReference>
<gene>
    <name evidence="1" type="ORF">S06H3_10002</name>
</gene>
<dbReference type="InterPro" id="IPR003724">
    <property type="entry name" value="CblAdoTrfase_CobA"/>
</dbReference>
<dbReference type="GO" id="GO:0005524">
    <property type="term" value="F:ATP binding"/>
    <property type="evidence" value="ECO:0007669"/>
    <property type="project" value="InterPro"/>
</dbReference>
<dbReference type="PANTHER" id="PTHR46638">
    <property type="entry name" value="CORRINOID ADENOSYLTRANSFERASE"/>
    <property type="match status" value="1"/>
</dbReference>
<sequence>MNTRGLIQVYTGDGKGKTTAALGLAIRAAGQGMKVIIIQFIKGDRTCGEHLFTAQYHPFEIVQLNTGDSFTQSSEELRSTTEQTLALAEKIILGGGYDVVILDEIFVAIDKGLVSTEQTLNLMRKKPEPMELVLTGRGAPKEIIKQADLVTEMVAVKHPFTKGTTARKGMEY</sequence>
<proteinExistence type="predicted"/>
<dbReference type="AlphaFoldDB" id="X1MU92"/>
<dbReference type="GO" id="GO:0009236">
    <property type="term" value="P:cobalamin biosynthetic process"/>
    <property type="evidence" value="ECO:0007669"/>
    <property type="project" value="InterPro"/>
</dbReference>